<dbReference type="EMBL" id="JAENIM010000042">
    <property type="protein sequence ID" value="MBK1791988.1"/>
    <property type="molecule type" value="Genomic_DNA"/>
</dbReference>
<gene>
    <name evidence="1" type="ORF">JIN82_12575</name>
</gene>
<dbReference type="Proteomes" id="UP000624703">
    <property type="component" value="Unassembled WGS sequence"/>
</dbReference>
<reference evidence="1" key="1">
    <citation type="submission" date="2021-01" db="EMBL/GenBank/DDBJ databases">
        <title>Modified the classification status of verrucomicrobia.</title>
        <authorList>
            <person name="Feng X."/>
        </authorList>
    </citation>
    <scope>NUCLEOTIDE SEQUENCE</scope>
    <source>
        <strain evidence="1">_KCTC 22039</strain>
    </source>
</reference>
<keyword evidence="2" id="KW-1185">Reference proteome</keyword>
<dbReference type="AlphaFoldDB" id="A0A8J7SNY6"/>
<evidence type="ECO:0000313" key="1">
    <source>
        <dbReference type="EMBL" id="MBK1791988.1"/>
    </source>
</evidence>
<name>A0A8J7SNY6_9BACT</name>
<evidence type="ECO:0000313" key="2">
    <source>
        <dbReference type="Proteomes" id="UP000624703"/>
    </source>
</evidence>
<proteinExistence type="predicted"/>
<sequence length="147" mass="16554">MKATITSFLTIICISFAAAQEPEGWDKRIVHSKDERALTKLPSIKVISSNKEHIEVKVSNNTGFDLSYYGYSPQSPQLYFKKLVEGKWVAGGWHWCGTGMSRHVLKNGSSVTIKLSSRKNSQAFTIFYNSTNSKEYSFAKLYENKSG</sequence>
<organism evidence="1 2">
    <name type="scientific">Persicirhabdus sediminis</name>
    <dbReference type="NCBI Taxonomy" id="454144"/>
    <lineage>
        <taxon>Bacteria</taxon>
        <taxon>Pseudomonadati</taxon>
        <taxon>Verrucomicrobiota</taxon>
        <taxon>Verrucomicrobiia</taxon>
        <taxon>Verrucomicrobiales</taxon>
        <taxon>Verrucomicrobiaceae</taxon>
        <taxon>Persicirhabdus</taxon>
    </lineage>
</organism>
<comment type="caution">
    <text evidence="1">The sequence shown here is derived from an EMBL/GenBank/DDBJ whole genome shotgun (WGS) entry which is preliminary data.</text>
</comment>
<protein>
    <submittedName>
        <fullName evidence="1">Uncharacterized protein</fullName>
    </submittedName>
</protein>
<dbReference type="RefSeq" id="WP_200312001.1">
    <property type="nucleotide sequence ID" value="NZ_JAENIM010000042.1"/>
</dbReference>
<accession>A0A8J7SNY6</accession>